<dbReference type="InterPro" id="IPR000182">
    <property type="entry name" value="GNAT_dom"/>
</dbReference>
<dbReference type="PANTHER" id="PTHR43792">
    <property type="entry name" value="GNAT FAMILY, PUTATIVE (AFU_ORTHOLOGUE AFUA_3G00765)-RELATED-RELATED"/>
    <property type="match status" value="1"/>
</dbReference>
<accession>A0ABU1W5Z2</accession>
<feature type="domain" description="N-acetyltransferase" evidence="1">
    <location>
        <begin position="18"/>
        <end position="176"/>
    </location>
</feature>
<evidence type="ECO:0000313" key="2">
    <source>
        <dbReference type="EMBL" id="MDR7132991.1"/>
    </source>
</evidence>
<organism evidence="2 3">
    <name type="scientific">Lysobacter niastensis</name>
    <dbReference type="NCBI Taxonomy" id="380629"/>
    <lineage>
        <taxon>Bacteria</taxon>
        <taxon>Pseudomonadati</taxon>
        <taxon>Pseudomonadota</taxon>
        <taxon>Gammaproteobacteria</taxon>
        <taxon>Lysobacterales</taxon>
        <taxon>Lysobacteraceae</taxon>
        <taxon>Lysobacter</taxon>
    </lineage>
</organism>
<proteinExistence type="predicted"/>
<dbReference type="Pfam" id="PF13302">
    <property type="entry name" value="Acetyltransf_3"/>
    <property type="match status" value="1"/>
</dbReference>
<evidence type="ECO:0000313" key="3">
    <source>
        <dbReference type="Proteomes" id="UP001251524"/>
    </source>
</evidence>
<gene>
    <name evidence="2" type="ORF">J2X06_000175</name>
</gene>
<dbReference type="PANTHER" id="PTHR43792:SF1">
    <property type="entry name" value="N-ACETYLTRANSFERASE DOMAIN-CONTAINING PROTEIN"/>
    <property type="match status" value="1"/>
</dbReference>
<dbReference type="Proteomes" id="UP001251524">
    <property type="component" value="Unassembled WGS sequence"/>
</dbReference>
<reference evidence="2 3" key="1">
    <citation type="submission" date="2023-07" db="EMBL/GenBank/DDBJ databases">
        <title>Sorghum-associated microbial communities from plants grown in Nebraska, USA.</title>
        <authorList>
            <person name="Schachtman D."/>
        </authorList>
    </citation>
    <scope>NUCLEOTIDE SEQUENCE [LARGE SCALE GENOMIC DNA]</scope>
    <source>
        <strain evidence="2 3">BE198</strain>
    </source>
</reference>
<dbReference type="PROSITE" id="PS51186">
    <property type="entry name" value="GNAT"/>
    <property type="match status" value="1"/>
</dbReference>
<dbReference type="InterPro" id="IPR016181">
    <property type="entry name" value="Acyl_CoA_acyltransferase"/>
</dbReference>
<dbReference type="EMBL" id="JAVDVY010000001">
    <property type="protein sequence ID" value="MDR7132991.1"/>
    <property type="molecule type" value="Genomic_DNA"/>
</dbReference>
<dbReference type="SUPFAM" id="SSF55729">
    <property type="entry name" value="Acyl-CoA N-acyltransferases (Nat)"/>
    <property type="match status" value="1"/>
</dbReference>
<dbReference type="InterPro" id="IPR051531">
    <property type="entry name" value="N-acetyltransferase"/>
</dbReference>
<comment type="caution">
    <text evidence="2">The sequence shown here is derived from an EMBL/GenBank/DDBJ whole genome shotgun (WGS) entry which is preliminary data.</text>
</comment>
<dbReference type="Gene3D" id="3.40.630.30">
    <property type="match status" value="1"/>
</dbReference>
<keyword evidence="3" id="KW-1185">Reference proteome</keyword>
<sequence length="178" mass="19619">MTSTTDAPTRLILQTPRLRLRELVEDDAPFILELLNEPSFIANIGDRGVRTLDDAVGYIRKGPADSYARHGYGLWLVELKETGEPLGVSGLMHRDTLPAPDIGYAFVPRHWSRGYAVESCTAVRDHALRTLALPQLLAIVSPGNDASVKVLERIGMSYVKMVTMPSSAEELQLYALEA</sequence>
<evidence type="ECO:0000259" key="1">
    <source>
        <dbReference type="PROSITE" id="PS51186"/>
    </source>
</evidence>
<dbReference type="RefSeq" id="WP_310057042.1">
    <property type="nucleotide sequence ID" value="NZ_JAVDVY010000001.1"/>
</dbReference>
<name>A0ABU1W5Z2_9GAMM</name>
<protein>
    <submittedName>
        <fullName evidence="2">RimJ/RimL family protein N-acetyltransferase</fullName>
    </submittedName>
</protein>